<comment type="subcellular location">
    <subcellularLocation>
        <location evidence="1">Membrane</location>
        <topology evidence="1">Multi-pass membrane protein</topology>
    </subcellularLocation>
</comment>
<keyword evidence="4 5" id="KW-0472">Membrane</keyword>
<organism evidence="6 7">
    <name type="scientific">Vibrio parahaemolyticus</name>
    <dbReference type="NCBI Taxonomy" id="670"/>
    <lineage>
        <taxon>Bacteria</taxon>
        <taxon>Pseudomonadati</taxon>
        <taxon>Pseudomonadota</taxon>
        <taxon>Gammaproteobacteria</taxon>
        <taxon>Vibrionales</taxon>
        <taxon>Vibrionaceae</taxon>
        <taxon>Vibrio</taxon>
    </lineage>
</organism>
<dbReference type="EMBL" id="JACVHL010000029">
    <property type="protein sequence ID" value="MCC3807707.1"/>
    <property type="molecule type" value="Genomic_DNA"/>
</dbReference>
<reference evidence="6" key="1">
    <citation type="submission" date="2020-09" db="EMBL/GenBank/DDBJ databases">
        <title>Genome sequence of Vibrio parahaemolyticus isolates.</title>
        <authorList>
            <person name="Hammerl J.A."/>
            <person name="Strauch E."/>
        </authorList>
    </citation>
    <scope>NUCLEOTIDE SEQUENCE</scope>
    <source>
        <strain evidence="6">17-VB00146</strain>
    </source>
</reference>
<name>A0A9Q3UGX3_VIBPH</name>
<evidence type="ECO:0000256" key="2">
    <source>
        <dbReference type="ARBA" id="ARBA00022692"/>
    </source>
</evidence>
<dbReference type="AlphaFoldDB" id="A0A9Q3UGX3"/>
<dbReference type="InterPro" id="IPR007688">
    <property type="entry name" value="Conjugal_tfr_TrbL/VirB6"/>
</dbReference>
<evidence type="ECO:0000256" key="3">
    <source>
        <dbReference type="ARBA" id="ARBA00022989"/>
    </source>
</evidence>
<gene>
    <name evidence="6" type="ORF">IB292_22050</name>
</gene>
<feature type="transmembrane region" description="Helical" evidence="5">
    <location>
        <begin position="20"/>
        <end position="45"/>
    </location>
</feature>
<evidence type="ECO:0000313" key="6">
    <source>
        <dbReference type="EMBL" id="MCC3807707.1"/>
    </source>
</evidence>
<keyword evidence="2 5" id="KW-0812">Transmembrane</keyword>
<feature type="transmembrane region" description="Helical" evidence="5">
    <location>
        <begin position="66"/>
        <end position="88"/>
    </location>
</feature>
<dbReference type="Proteomes" id="UP000726777">
    <property type="component" value="Unassembled WGS sequence"/>
</dbReference>
<feature type="transmembrane region" description="Helical" evidence="5">
    <location>
        <begin position="227"/>
        <end position="250"/>
    </location>
</feature>
<keyword evidence="3 5" id="KW-1133">Transmembrane helix</keyword>
<dbReference type="Pfam" id="PF04610">
    <property type="entry name" value="TrbL"/>
    <property type="match status" value="1"/>
</dbReference>
<accession>A0A9Q3UGX3</accession>
<proteinExistence type="predicted"/>
<evidence type="ECO:0000313" key="7">
    <source>
        <dbReference type="Proteomes" id="UP000726777"/>
    </source>
</evidence>
<dbReference type="RefSeq" id="WP_208894644.1">
    <property type="nucleotide sequence ID" value="NZ_CP066164.1"/>
</dbReference>
<dbReference type="GO" id="GO:0016020">
    <property type="term" value="C:membrane"/>
    <property type="evidence" value="ECO:0007669"/>
    <property type="project" value="UniProtKB-SubCell"/>
</dbReference>
<evidence type="ECO:0000256" key="5">
    <source>
        <dbReference type="SAM" id="Phobius"/>
    </source>
</evidence>
<evidence type="ECO:0000256" key="4">
    <source>
        <dbReference type="ARBA" id="ARBA00023136"/>
    </source>
</evidence>
<feature type="transmembrane region" description="Helical" evidence="5">
    <location>
        <begin position="201"/>
        <end position="221"/>
    </location>
</feature>
<sequence>MFDSLFDFLNQIVESNIAEMVGRFTTAFTPLLGACVMLYIVYMAWEMLFDRQNMVFMESLKTIGSLTMVTGVALNTAWYMSHVVPFILGSGDQVTQLLLGSGSGAGSALQVLFDRVWSDIGLMASRIEWEFDAQVIGQSLGIIAMIIISVLGFIPFIGIATAYLLMAKIMVSFLLIIGPLFIMMAFFPSTRSFFQAWTGQCFNYVLLSILFPLSFSLITSLLKETVFAGNITFVNVIFTAVIFFALCVLATQIPVLSSTLSGGVGISGLIGNAVQGAKAASSAAKTAKNAPGQIKQGVKDVTSKVQNIGKPNIKGG</sequence>
<comment type="caution">
    <text evidence="6">The sequence shown here is derived from an EMBL/GenBank/DDBJ whole genome shotgun (WGS) entry which is preliminary data.</text>
</comment>
<evidence type="ECO:0000256" key="1">
    <source>
        <dbReference type="ARBA" id="ARBA00004141"/>
    </source>
</evidence>
<protein>
    <submittedName>
        <fullName evidence="6">Type IV secretion system protein</fullName>
    </submittedName>
</protein>
<feature type="transmembrane region" description="Helical" evidence="5">
    <location>
        <begin position="169"/>
        <end position="189"/>
    </location>
</feature>
<dbReference type="GO" id="GO:0030255">
    <property type="term" value="P:protein secretion by the type IV secretion system"/>
    <property type="evidence" value="ECO:0007669"/>
    <property type="project" value="InterPro"/>
</dbReference>
<feature type="transmembrane region" description="Helical" evidence="5">
    <location>
        <begin position="135"/>
        <end position="163"/>
    </location>
</feature>